<name>F4PR03_CACFS</name>
<evidence type="ECO:0000313" key="2">
    <source>
        <dbReference type="Proteomes" id="UP000007797"/>
    </source>
</evidence>
<dbReference type="GeneID" id="14873135"/>
<dbReference type="RefSeq" id="XP_004359911.1">
    <property type="nucleotide sequence ID" value="XM_004359854.1"/>
</dbReference>
<dbReference type="Proteomes" id="UP000007797">
    <property type="component" value="Unassembled WGS sequence"/>
</dbReference>
<proteinExistence type="predicted"/>
<sequence length="146" mass="17863">MNKKKKNPLRAIKLEETRLKKLADTYLVESRHLPIQIYNRLHFTKPVNNKLVPSFSETFMYLIHEKHRHYIREPGTIERQFKEEFRKMNVYYHRQVKKDNYKSSNKFSRTPRLGISLKSKNFLKLYLEQICNDHCYHSLQQDLKHK</sequence>
<organism evidence="1 2">
    <name type="scientific">Cavenderia fasciculata</name>
    <name type="common">Slime mold</name>
    <name type="synonym">Dictyostelium fasciculatum</name>
    <dbReference type="NCBI Taxonomy" id="261658"/>
    <lineage>
        <taxon>Eukaryota</taxon>
        <taxon>Amoebozoa</taxon>
        <taxon>Evosea</taxon>
        <taxon>Eumycetozoa</taxon>
        <taxon>Dictyostelia</taxon>
        <taxon>Acytosteliales</taxon>
        <taxon>Cavenderiaceae</taxon>
        <taxon>Cavenderia</taxon>
    </lineage>
</organism>
<dbReference type="EMBL" id="GL883010">
    <property type="protein sequence ID" value="EGG22060.1"/>
    <property type="molecule type" value="Genomic_DNA"/>
</dbReference>
<gene>
    <name evidence="1" type="ORF">DFA_01950</name>
</gene>
<dbReference type="AlphaFoldDB" id="F4PR03"/>
<accession>F4PR03</accession>
<dbReference type="KEGG" id="dfa:DFA_01950"/>
<reference evidence="2" key="1">
    <citation type="journal article" date="2011" name="Genome Res.">
        <title>Phylogeny-wide analysis of social amoeba genomes highlights ancient origins for complex intercellular communication.</title>
        <authorList>
            <person name="Heidel A.J."/>
            <person name="Lawal H.M."/>
            <person name="Felder M."/>
            <person name="Schilde C."/>
            <person name="Helps N.R."/>
            <person name="Tunggal B."/>
            <person name="Rivero F."/>
            <person name="John U."/>
            <person name="Schleicher M."/>
            <person name="Eichinger L."/>
            <person name="Platzer M."/>
            <person name="Noegel A.A."/>
            <person name="Schaap P."/>
            <person name="Gloeckner G."/>
        </authorList>
    </citation>
    <scope>NUCLEOTIDE SEQUENCE [LARGE SCALE GENOMIC DNA]</scope>
    <source>
        <strain evidence="2">SH3</strain>
    </source>
</reference>
<evidence type="ECO:0000313" key="1">
    <source>
        <dbReference type="EMBL" id="EGG22060.1"/>
    </source>
</evidence>
<keyword evidence="2" id="KW-1185">Reference proteome</keyword>
<protein>
    <submittedName>
        <fullName evidence="1">Uncharacterized protein</fullName>
    </submittedName>
</protein>